<keyword evidence="3" id="KW-1185">Reference proteome</keyword>
<sequence>MQLRSSITIPTRLEDEEPATPKNRNGTKPAHPGLMKANTTPFNPDNPPAAFPSLPLTSMAMSVEHKHVSEAATTGDNETENSIPNQGSLAGVTSDIHPQEGSQIQTSQIGVKVEQDETQQDQAHKKVAQSDGSADNATARATTNEDKAPTASTTSTQTARTDGRTVEYVSTPSEHISSSGVAQAIGNQDAAATTTNGPSVVQQVKWNELPLSMQYHIYKAMKDYPAHPGYISRALGINATQIAQIEHAVGLRAIHPASLVDLWAFCASISMPIPGIRPDMQDSQIIDPDIFQEYAEYFTFVCKYDWAFDGEVRLARKFLMDHNLSLAFMGQWVLDPHGSGYRQFVPYVPSTRTTPLANASRPLYGAVQNPPMRQFHRRPGLLHGIMPSGRAVAARNARRHPALHARPALPSDPAASAARALVDQRTERAGRQRHPLAQVSTPSESSTPPQTGQQSAQDIVQPVPTGARNTASRRNPRSHLRSQDTPSALGQPTAKPSGKTDSHQDLPPGLKPKNAPQRARGSGAQQNGHEKRGDETVQNQSTSTPAPPSLRLVLKIGNKDGLAQVLRNAPPKVANPTISADPFKGTAMSDVAQNGSVHASQTVSSRALPFSTTMSGFNRGLVMGLPSTSAAAIATDSIFAIPAARAPTNHVDNLHRLVKAAPDHPKRKSSQSEIRLGARKAPRVEVADTHATHAYGLVSAGIDSMDRLHTETDKAHESGNGPKNITRGDITPTQATNMFSDVGTDELSGDFTNNYLPKGVLAHRALPSPTFSAISENADLPEFRALLQPVKHRLRGKVPAFGTVDIPKGGDIAVSTPSKPVAELHLLQNIPTPEASGTGENNHEDTSEKSSIATGTSKKTKNKTQKLKLIVGPRSKTPAPFSFGRDSPSVNGSGFAMDTSMIAQTPTSAIGLSATPESTEEKAVKLRRSARLARKLVVKAEKREEEI</sequence>
<gene>
    <name evidence="2" type="ORF">CLCR_09533</name>
</gene>
<dbReference type="EMBL" id="LGRB01000008">
    <property type="protein sequence ID" value="OCT53384.1"/>
    <property type="molecule type" value="Genomic_DNA"/>
</dbReference>
<feature type="compositionally biased region" description="Polar residues" evidence="1">
    <location>
        <begin position="168"/>
        <end position="179"/>
    </location>
</feature>
<feature type="region of interest" description="Disordered" evidence="1">
    <location>
        <begin position="831"/>
        <end position="865"/>
    </location>
</feature>
<dbReference type="AlphaFoldDB" id="A0A1C1CXW4"/>
<accession>A0A1C1CXW4</accession>
<feature type="region of interest" description="Disordered" evidence="1">
    <location>
        <begin position="662"/>
        <end position="681"/>
    </location>
</feature>
<dbReference type="VEuPathDB" id="FungiDB:G647_00353"/>
<feature type="compositionally biased region" description="Low complexity" evidence="1">
    <location>
        <begin position="404"/>
        <end position="421"/>
    </location>
</feature>
<organism evidence="2 3">
    <name type="scientific">Cladophialophora carrionii</name>
    <dbReference type="NCBI Taxonomy" id="86049"/>
    <lineage>
        <taxon>Eukaryota</taxon>
        <taxon>Fungi</taxon>
        <taxon>Dikarya</taxon>
        <taxon>Ascomycota</taxon>
        <taxon>Pezizomycotina</taxon>
        <taxon>Eurotiomycetes</taxon>
        <taxon>Chaetothyriomycetidae</taxon>
        <taxon>Chaetothyriales</taxon>
        <taxon>Herpotrichiellaceae</taxon>
        <taxon>Cladophialophora</taxon>
    </lineage>
</organism>
<evidence type="ECO:0000256" key="1">
    <source>
        <dbReference type="SAM" id="MobiDB-lite"/>
    </source>
</evidence>
<protein>
    <submittedName>
        <fullName evidence="2">Uncharacterized protein</fullName>
    </submittedName>
</protein>
<feature type="region of interest" description="Disordered" evidence="1">
    <location>
        <begin position="393"/>
        <end position="549"/>
    </location>
</feature>
<dbReference type="eggNOG" id="ENOG502T3HB">
    <property type="taxonomic scope" value="Eukaryota"/>
</dbReference>
<dbReference type="VEuPathDB" id="FungiDB:CLCR_09533"/>
<feature type="compositionally biased region" description="Polar residues" evidence="1">
    <location>
        <begin position="130"/>
        <end position="142"/>
    </location>
</feature>
<evidence type="ECO:0000313" key="2">
    <source>
        <dbReference type="EMBL" id="OCT53384.1"/>
    </source>
</evidence>
<evidence type="ECO:0000313" key="3">
    <source>
        <dbReference type="Proteomes" id="UP000094526"/>
    </source>
</evidence>
<feature type="compositionally biased region" description="Low complexity" evidence="1">
    <location>
        <begin position="150"/>
        <end position="160"/>
    </location>
</feature>
<dbReference type="OrthoDB" id="4151988at2759"/>
<name>A0A1C1CXW4_9EURO</name>
<feature type="compositionally biased region" description="Polar residues" evidence="1">
    <location>
        <begin position="100"/>
        <end position="109"/>
    </location>
</feature>
<dbReference type="Proteomes" id="UP000094526">
    <property type="component" value="Unassembled WGS sequence"/>
</dbReference>
<feature type="region of interest" description="Disordered" evidence="1">
    <location>
        <begin position="1"/>
        <end position="179"/>
    </location>
</feature>
<reference evidence="3" key="1">
    <citation type="submission" date="2015-07" db="EMBL/GenBank/DDBJ databases">
        <authorList>
            <person name="Teixeira M.M."/>
            <person name="Souza R.C."/>
            <person name="Almeida L.G."/>
            <person name="Vicente V.A."/>
            <person name="de Hoog S."/>
            <person name="Bocca A.L."/>
            <person name="de Almeida S.R."/>
            <person name="Vasconcelos A.T."/>
            <person name="Felipe M.S."/>
        </authorList>
    </citation>
    <scope>NUCLEOTIDE SEQUENCE [LARGE SCALE GENOMIC DNA]</scope>
    <source>
        <strain evidence="3">KSF</strain>
    </source>
</reference>
<proteinExistence type="predicted"/>
<feature type="compositionally biased region" description="Polar residues" evidence="1">
    <location>
        <begin position="71"/>
        <end position="88"/>
    </location>
</feature>
<feature type="compositionally biased region" description="Low complexity" evidence="1">
    <location>
        <begin position="438"/>
        <end position="457"/>
    </location>
</feature>
<comment type="caution">
    <text evidence="2">The sequence shown here is derived from an EMBL/GenBank/DDBJ whole genome shotgun (WGS) entry which is preliminary data.</text>
</comment>